<accession>A0A9W4GBZ1</accession>
<dbReference type="AlphaFoldDB" id="A0A9W4GBZ1"/>
<reference evidence="1" key="1">
    <citation type="submission" date="2020-10" db="EMBL/GenBank/DDBJ databases">
        <authorList>
            <person name="Muller C M."/>
        </authorList>
    </citation>
    <scope>NUCLEOTIDE SEQUENCE</scope>
    <source>
        <strain evidence="1">THUN-12</strain>
    </source>
</reference>
<proteinExistence type="predicted"/>
<feature type="non-terminal residue" evidence="1">
    <location>
        <position position="1"/>
    </location>
</feature>
<sequence length="67" mass="7660">VCLFSIFCLHGCQCLLPWWLRPCYFLARFAGQFSYHMIAYSVVPALLQPVPKAHYSFDVLPALSGCY</sequence>
<dbReference type="Proteomes" id="UP000683417">
    <property type="component" value="Unassembled WGS sequence"/>
</dbReference>
<comment type="caution">
    <text evidence="1">The sequence shown here is derived from an EMBL/GenBank/DDBJ whole genome shotgun (WGS) entry which is preliminary data.</text>
</comment>
<gene>
    <name evidence="1" type="ORF">BGTH12_LOCUS1345</name>
</gene>
<organism evidence="1 2">
    <name type="scientific">Blumeria graminis f. sp. triticale</name>
    <dbReference type="NCBI Taxonomy" id="1689686"/>
    <lineage>
        <taxon>Eukaryota</taxon>
        <taxon>Fungi</taxon>
        <taxon>Dikarya</taxon>
        <taxon>Ascomycota</taxon>
        <taxon>Pezizomycotina</taxon>
        <taxon>Leotiomycetes</taxon>
        <taxon>Erysiphales</taxon>
        <taxon>Erysiphaceae</taxon>
        <taxon>Blumeria</taxon>
    </lineage>
</organism>
<name>A0A9W4GBZ1_BLUGR</name>
<protein>
    <submittedName>
        <fullName evidence="1">BgTH12-04092</fullName>
    </submittedName>
</protein>
<evidence type="ECO:0000313" key="1">
    <source>
        <dbReference type="EMBL" id="CAD6499987.1"/>
    </source>
</evidence>
<evidence type="ECO:0000313" key="2">
    <source>
        <dbReference type="Proteomes" id="UP000683417"/>
    </source>
</evidence>
<dbReference type="EMBL" id="CAJHIT010000002">
    <property type="protein sequence ID" value="CAD6499987.1"/>
    <property type="molecule type" value="Genomic_DNA"/>
</dbReference>